<dbReference type="Proteomes" id="UP000515121">
    <property type="component" value="Unplaced"/>
</dbReference>
<dbReference type="PANTHER" id="PTHR10938:SF4">
    <property type="entry name" value="TRANSLATION INITIATION FACTOR IF3-1, MITOCHONDRIAL"/>
    <property type="match status" value="1"/>
</dbReference>
<evidence type="ECO:0000256" key="2">
    <source>
        <dbReference type="ARBA" id="ARBA00022540"/>
    </source>
</evidence>
<dbReference type="GO" id="GO:0003743">
    <property type="term" value="F:translation initiation factor activity"/>
    <property type="evidence" value="ECO:0007669"/>
    <property type="project" value="UniProtKB-KW"/>
</dbReference>
<evidence type="ECO:0000256" key="1">
    <source>
        <dbReference type="ARBA" id="ARBA00005439"/>
    </source>
</evidence>
<feature type="compositionally biased region" description="Polar residues" evidence="4">
    <location>
        <begin position="379"/>
        <end position="388"/>
    </location>
</feature>
<dbReference type="RefSeq" id="XP_022763023.1">
    <property type="nucleotide sequence ID" value="XM_022907288.1"/>
</dbReference>
<feature type="compositionally biased region" description="Polar residues" evidence="4">
    <location>
        <begin position="534"/>
        <end position="546"/>
    </location>
</feature>
<dbReference type="InterPro" id="IPR001288">
    <property type="entry name" value="Translation_initiation_fac_3"/>
</dbReference>
<gene>
    <name evidence="8" type="primary">LOC111308732</name>
</gene>
<sequence>MAFWRRINRSNLQLLSNQYRRFYFQAPYTSSLHQTRTTPLEKPVSSSIYKKPSYFYNNVRFFAAPVQALKNKKEDPSKDGPRLNEQITAHVVRLVMEDGHHSIVSIHEALDLASKHDLDLVEVQRNDNPPVCRLMDFHQKRYQRRLREKDRAKSKSGETLKKGEGKEVRFTEKIEAKDLKIKAKSVVRLMEQGYRVKCMAMGKGKEDEDEDLGGLLSRLTDLIEDVSVVESGPRVERKQAYVIVRHVKFGPSKKGGGKTSKAVEGATTEPATKSAIDRQRPILPQDDSTESVFKSEDEVLSDEDDLPTSSLMQMQAENVEYKKTAWSVSESGDDLDKLFNNNGGVSSNSTLNKIHATQQRVSSPPNDYASKFLHPKPDVNSTGSNASQFPHPETSIGIDNRHRRSEPRNMFPPARSMEHVGQSTRESIRSEPQFPYPRRQPPQNMGQNLRESARSEPQFPYPQRQPPQSMGQSPQESVRSEPQFPYPRWQPPQNMGQSTRESVRSEPQFSYPLRQPPQNMNASSSVRDTKQVESNDLPKQQPSHSDVSGAPARSFGIFSTPANSSGQQGMAKDAHGSNKGNRYASVRNRDMGGNGANQNFPGSKFDGSRRLEGNVGGQPQRFGISSRDNSNISPNRMPKSN</sequence>
<dbReference type="FunFam" id="3.30.110.10:FF:000005">
    <property type="entry name" value="Translation initiation factor 3 (IF-3) family protein"/>
    <property type="match status" value="1"/>
</dbReference>
<dbReference type="Gene3D" id="3.10.20.80">
    <property type="entry name" value="Translation initiation factor 3 (IF-3), N-terminal domain"/>
    <property type="match status" value="1"/>
</dbReference>
<proteinExistence type="inferred from homology"/>
<evidence type="ECO:0000313" key="7">
    <source>
        <dbReference type="Proteomes" id="UP000515121"/>
    </source>
</evidence>
<dbReference type="NCBIfam" id="TIGR00168">
    <property type="entry name" value="infC"/>
    <property type="match status" value="1"/>
</dbReference>
<evidence type="ECO:0000256" key="3">
    <source>
        <dbReference type="ARBA" id="ARBA00022917"/>
    </source>
</evidence>
<dbReference type="Gene3D" id="3.30.110.10">
    <property type="entry name" value="Translation initiation factor 3 (IF-3), C-terminal domain"/>
    <property type="match status" value="1"/>
</dbReference>
<feature type="compositionally biased region" description="Polar residues" evidence="4">
    <location>
        <begin position="491"/>
        <end position="508"/>
    </location>
</feature>
<feature type="compositionally biased region" description="Polar residues" evidence="4">
    <location>
        <begin position="516"/>
        <end position="526"/>
    </location>
</feature>
<dbReference type="Pfam" id="PF05198">
    <property type="entry name" value="IF3_N"/>
    <property type="match status" value="1"/>
</dbReference>
<dbReference type="KEGG" id="dzi:111308732"/>
<feature type="domain" description="Translation initiation factor 3 N-terminal" evidence="6">
    <location>
        <begin position="83"/>
        <end position="150"/>
    </location>
</feature>
<dbReference type="GeneID" id="111308732"/>
<keyword evidence="7" id="KW-1185">Reference proteome</keyword>
<dbReference type="SUPFAM" id="SSF55200">
    <property type="entry name" value="Translation initiation factor IF3, C-terminal domain"/>
    <property type="match status" value="1"/>
</dbReference>
<name>A0A6P6ADY1_DURZI</name>
<dbReference type="AlphaFoldDB" id="A0A6P6ADY1"/>
<keyword evidence="3" id="KW-0648">Protein biosynthesis</keyword>
<dbReference type="GO" id="GO:0005737">
    <property type="term" value="C:cytoplasm"/>
    <property type="evidence" value="ECO:0007669"/>
    <property type="project" value="UniProtKB-ARBA"/>
</dbReference>
<feature type="region of interest" description="Disordered" evidence="4">
    <location>
        <begin position="357"/>
        <end position="641"/>
    </location>
</feature>
<evidence type="ECO:0000259" key="6">
    <source>
        <dbReference type="Pfam" id="PF05198"/>
    </source>
</evidence>
<organism evidence="7 8">
    <name type="scientific">Durio zibethinus</name>
    <name type="common">Durian</name>
    <dbReference type="NCBI Taxonomy" id="66656"/>
    <lineage>
        <taxon>Eukaryota</taxon>
        <taxon>Viridiplantae</taxon>
        <taxon>Streptophyta</taxon>
        <taxon>Embryophyta</taxon>
        <taxon>Tracheophyta</taxon>
        <taxon>Spermatophyta</taxon>
        <taxon>Magnoliopsida</taxon>
        <taxon>eudicotyledons</taxon>
        <taxon>Gunneridae</taxon>
        <taxon>Pentapetalae</taxon>
        <taxon>rosids</taxon>
        <taxon>malvids</taxon>
        <taxon>Malvales</taxon>
        <taxon>Malvaceae</taxon>
        <taxon>Helicteroideae</taxon>
        <taxon>Durio</taxon>
    </lineage>
</organism>
<dbReference type="PANTHER" id="PTHR10938">
    <property type="entry name" value="TRANSLATION INITIATION FACTOR IF-3"/>
    <property type="match status" value="1"/>
</dbReference>
<keyword evidence="2 8" id="KW-0396">Initiation factor</keyword>
<dbReference type="InterPro" id="IPR019815">
    <property type="entry name" value="Translation_initiation_fac_3_C"/>
</dbReference>
<dbReference type="Pfam" id="PF00707">
    <property type="entry name" value="IF3_C"/>
    <property type="match status" value="1"/>
</dbReference>
<dbReference type="OrthoDB" id="21573at2759"/>
<feature type="compositionally biased region" description="Polar residues" evidence="4">
    <location>
        <begin position="626"/>
        <end position="641"/>
    </location>
</feature>
<dbReference type="InterPro" id="IPR036788">
    <property type="entry name" value="T_IF-3_C_sf"/>
</dbReference>
<evidence type="ECO:0000259" key="5">
    <source>
        <dbReference type="Pfam" id="PF00707"/>
    </source>
</evidence>
<dbReference type="InterPro" id="IPR019814">
    <property type="entry name" value="Translation_initiation_fac_3_N"/>
</dbReference>
<dbReference type="InterPro" id="IPR036787">
    <property type="entry name" value="T_IF-3_N_sf"/>
</dbReference>
<feature type="region of interest" description="Disordered" evidence="4">
    <location>
        <begin position="252"/>
        <end position="304"/>
    </location>
</feature>
<reference evidence="8" key="1">
    <citation type="submission" date="2025-08" db="UniProtKB">
        <authorList>
            <consortium name="RefSeq"/>
        </authorList>
    </citation>
    <scope>IDENTIFICATION</scope>
    <source>
        <tissue evidence="8">Fruit stalk</tissue>
    </source>
</reference>
<dbReference type="GO" id="GO:0043022">
    <property type="term" value="F:ribosome binding"/>
    <property type="evidence" value="ECO:0007669"/>
    <property type="project" value="TreeGrafter"/>
</dbReference>
<protein>
    <submittedName>
        <fullName evidence="8">Translation initiation factor IF3-1, mitochondrial isoform X1</fullName>
    </submittedName>
</protein>
<dbReference type="GO" id="GO:0032790">
    <property type="term" value="P:ribosome disassembly"/>
    <property type="evidence" value="ECO:0007669"/>
    <property type="project" value="TreeGrafter"/>
</dbReference>
<evidence type="ECO:0000256" key="4">
    <source>
        <dbReference type="SAM" id="MobiDB-lite"/>
    </source>
</evidence>
<comment type="similarity">
    <text evidence="1">Belongs to the IF-3 family.</text>
</comment>
<feature type="domain" description="Translation initiation factor 3 C-terminal" evidence="5">
    <location>
        <begin position="166"/>
        <end position="244"/>
    </location>
</feature>
<evidence type="ECO:0000313" key="8">
    <source>
        <dbReference type="RefSeq" id="XP_022763023.1"/>
    </source>
</evidence>
<accession>A0A6P6ADY1</accession>
<dbReference type="SUPFAM" id="SSF54364">
    <property type="entry name" value="Translation initiation factor IF3, N-terminal domain"/>
    <property type="match status" value="1"/>
</dbReference>